<name>W7Y710_9BACL</name>
<dbReference type="InterPro" id="IPR002731">
    <property type="entry name" value="ATPase_BadF"/>
</dbReference>
<keyword evidence="3" id="KW-1185">Reference proteome</keyword>
<dbReference type="Pfam" id="PF01869">
    <property type="entry name" value="BcrAD_BadFG"/>
    <property type="match status" value="1"/>
</dbReference>
<dbReference type="RefSeq" id="WP_052020017.1">
    <property type="nucleotide sequence ID" value="NZ_BAVZ01000001.1"/>
</dbReference>
<sequence>MAIIAIDGGGTKTLGIAVRRDGTVISTAQAGGSNMNGNRAEALHHMDEVVSKLTENIVSTGEKVESLFAGLSGIEHGNNRKDAHMHLQNALPMTTSITVENDAITALYSGTMGGPGIVQIAGTGSITYGVNEKGLRKRVGGWGYLVGDPGSGYAIGREGLIAALRAWDGIGAPTRLMTLMLETYSLQQITEIIPMIYGESSRQRIAALALLVMKAADEKDEVAQGILTAAASAMGEAIVGLHRNLYESNEGIATKPTVVLTGGIFKRADLLLSTLKTTCLSEGFDGDYIVPKVPPVVGAAYAAMRQVGIKLDPELAKRMDENVIMAIGS</sequence>
<feature type="domain" description="ATPase BadF/BadG/BcrA/BcrD type" evidence="1">
    <location>
        <begin position="6"/>
        <end position="301"/>
    </location>
</feature>
<dbReference type="STRING" id="1236976.JCM16418_704"/>
<proteinExistence type="predicted"/>
<organism evidence="2 3">
    <name type="scientific">Paenibacillus pini JCM 16418</name>
    <dbReference type="NCBI Taxonomy" id="1236976"/>
    <lineage>
        <taxon>Bacteria</taxon>
        <taxon>Bacillati</taxon>
        <taxon>Bacillota</taxon>
        <taxon>Bacilli</taxon>
        <taxon>Bacillales</taxon>
        <taxon>Paenibacillaceae</taxon>
        <taxon>Paenibacillus</taxon>
    </lineage>
</organism>
<reference evidence="2 3" key="1">
    <citation type="journal article" date="2014" name="Genome Announc.">
        <title>Draft Genome Sequence of Paenibacillus pini JCM 16418T, Isolated from the Rhizosphere of Pine Tree.</title>
        <authorList>
            <person name="Yuki M."/>
            <person name="Oshima K."/>
            <person name="Suda W."/>
            <person name="Oshida Y."/>
            <person name="Kitamura K."/>
            <person name="Iida Y."/>
            <person name="Hattori M."/>
            <person name="Ohkuma M."/>
        </authorList>
    </citation>
    <scope>NUCLEOTIDE SEQUENCE [LARGE SCALE GENOMIC DNA]</scope>
    <source>
        <strain evidence="2 3">JCM 16418</strain>
    </source>
</reference>
<dbReference type="eggNOG" id="COG2971">
    <property type="taxonomic scope" value="Bacteria"/>
</dbReference>
<evidence type="ECO:0000313" key="2">
    <source>
        <dbReference type="EMBL" id="GAF06730.1"/>
    </source>
</evidence>
<dbReference type="SUPFAM" id="SSF53067">
    <property type="entry name" value="Actin-like ATPase domain"/>
    <property type="match status" value="2"/>
</dbReference>
<dbReference type="EMBL" id="BAVZ01000001">
    <property type="protein sequence ID" value="GAF06730.1"/>
    <property type="molecule type" value="Genomic_DNA"/>
</dbReference>
<dbReference type="PANTHER" id="PTHR43190:SF3">
    <property type="entry name" value="N-ACETYL-D-GLUCOSAMINE KINASE"/>
    <property type="match status" value="1"/>
</dbReference>
<protein>
    <submittedName>
        <fullName evidence="2">Kinase</fullName>
    </submittedName>
</protein>
<keyword evidence="2" id="KW-0808">Transferase</keyword>
<dbReference type="OrthoDB" id="9772633at2"/>
<dbReference type="Gene3D" id="3.30.420.40">
    <property type="match status" value="2"/>
</dbReference>
<comment type="caution">
    <text evidence="2">The sequence shown here is derived from an EMBL/GenBank/DDBJ whole genome shotgun (WGS) entry which is preliminary data.</text>
</comment>
<dbReference type="CDD" id="cd24007">
    <property type="entry name" value="ASKHA_NBD_eukNAGK-like"/>
    <property type="match status" value="1"/>
</dbReference>
<gene>
    <name evidence="2" type="ORF">JCM16418_704</name>
</gene>
<dbReference type="GO" id="GO:0016301">
    <property type="term" value="F:kinase activity"/>
    <property type="evidence" value="ECO:0007669"/>
    <property type="project" value="UniProtKB-KW"/>
</dbReference>
<evidence type="ECO:0000259" key="1">
    <source>
        <dbReference type="Pfam" id="PF01869"/>
    </source>
</evidence>
<dbReference type="AlphaFoldDB" id="W7Y710"/>
<accession>W7Y710</accession>
<keyword evidence="2" id="KW-0418">Kinase</keyword>
<dbReference type="PANTHER" id="PTHR43190">
    <property type="entry name" value="N-ACETYL-D-GLUCOSAMINE KINASE"/>
    <property type="match status" value="1"/>
</dbReference>
<dbReference type="InterPro" id="IPR052519">
    <property type="entry name" value="Euk-type_GlcNAc_Kinase"/>
</dbReference>
<evidence type="ECO:0000313" key="3">
    <source>
        <dbReference type="Proteomes" id="UP000019364"/>
    </source>
</evidence>
<dbReference type="Proteomes" id="UP000019364">
    <property type="component" value="Unassembled WGS sequence"/>
</dbReference>
<dbReference type="InterPro" id="IPR043129">
    <property type="entry name" value="ATPase_NBD"/>
</dbReference>